<gene>
    <name evidence="2" type="primary">LOC142167106</name>
</gene>
<evidence type="ECO:0000313" key="1">
    <source>
        <dbReference type="Proteomes" id="UP000790787"/>
    </source>
</evidence>
<sequence>MVKPILSKTPYELFRGRKPNITHLRAFGCKCFVHNNGKEALGKFDGRSDEGIFLGYSSYGLQHEDYDIGLTGEGASNQPELQSDNGSGDPKEVESDHEDQEEERTILTTNQTDETIPTDTVEPKNKKEALRDPDWITAINKLDEQGNITRNKARLVVQGYNQEEGIDYDETFIPIARMEAIRRLIAFAAHMEFTLYQMDIKSVFLNGYLNEEVFVKQPPRFESE</sequence>
<proteinExistence type="predicted"/>
<reference evidence="2" key="2">
    <citation type="submission" date="2025-08" db="UniProtKB">
        <authorList>
            <consortium name="RefSeq"/>
        </authorList>
    </citation>
    <scope>IDENTIFICATION</scope>
    <source>
        <tissue evidence="2">Leaf</tissue>
    </source>
</reference>
<name>A0AC58SEF8_TOBAC</name>
<dbReference type="Proteomes" id="UP000790787">
    <property type="component" value="Chromosome 12"/>
</dbReference>
<protein>
    <submittedName>
        <fullName evidence="2">Uncharacterized protein LOC142167106</fullName>
    </submittedName>
</protein>
<reference evidence="1" key="1">
    <citation type="journal article" date="2014" name="Nat. Commun.">
        <title>The tobacco genome sequence and its comparison with those of tomato and potato.</title>
        <authorList>
            <person name="Sierro N."/>
            <person name="Battey J.N."/>
            <person name="Ouadi S."/>
            <person name="Bakaher N."/>
            <person name="Bovet L."/>
            <person name="Willig A."/>
            <person name="Goepfert S."/>
            <person name="Peitsch M.C."/>
            <person name="Ivanov N.V."/>
        </authorList>
    </citation>
    <scope>NUCLEOTIDE SEQUENCE [LARGE SCALE GENOMIC DNA]</scope>
</reference>
<evidence type="ECO:0000313" key="2">
    <source>
        <dbReference type="RefSeq" id="XP_075083362.1"/>
    </source>
</evidence>
<accession>A0AC58SEF8</accession>
<organism evidence="1 2">
    <name type="scientific">Nicotiana tabacum</name>
    <name type="common">Common tobacco</name>
    <dbReference type="NCBI Taxonomy" id="4097"/>
    <lineage>
        <taxon>Eukaryota</taxon>
        <taxon>Viridiplantae</taxon>
        <taxon>Streptophyta</taxon>
        <taxon>Embryophyta</taxon>
        <taxon>Tracheophyta</taxon>
        <taxon>Spermatophyta</taxon>
        <taxon>Magnoliopsida</taxon>
        <taxon>eudicotyledons</taxon>
        <taxon>Gunneridae</taxon>
        <taxon>Pentapetalae</taxon>
        <taxon>asterids</taxon>
        <taxon>lamiids</taxon>
        <taxon>Solanales</taxon>
        <taxon>Solanaceae</taxon>
        <taxon>Nicotianoideae</taxon>
        <taxon>Nicotianeae</taxon>
        <taxon>Nicotiana</taxon>
    </lineage>
</organism>
<keyword evidence="1" id="KW-1185">Reference proteome</keyword>
<dbReference type="RefSeq" id="XP_075083362.1">
    <property type="nucleotide sequence ID" value="XM_075227261.1"/>
</dbReference>